<gene>
    <name evidence="1" type="ORF">Z960_06305</name>
</gene>
<evidence type="ECO:0000313" key="1">
    <source>
        <dbReference type="EMBL" id="KEI17358.1"/>
    </source>
</evidence>
<name>A0ABR4TFI4_CLOHA</name>
<evidence type="ECO:0000313" key="2">
    <source>
        <dbReference type="Proteomes" id="UP000027937"/>
    </source>
</evidence>
<dbReference type="RefSeq" id="WP_242844017.1">
    <property type="nucleotide sequence ID" value="NZ_JENX01000044.1"/>
</dbReference>
<proteinExistence type="predicted"/>
<sequence length="99" mass="12085">MLNKNVLLKVSKESIQLDNKFNDKFFNKHIFKDISEINIKNKNIYIVIEGEEVHIKLLKIPKIPKWDLNYLIKNELIFYMEKRLIIYFILILYGMKIRR</sequence>
<reference evidence="1 2" key="1">
    <citation type="submission" date="2014-02" db="EMBL/GenBank/DDBJ databases">
        <title>Plasmidome dynamics in the species complex Clostridium novyi sensu lato converts strains of independent lineages into distinctly different pathogens.</title>
        <authorList>
            <person name="Skarin H."/>
            <person name="Segerman B."/>
        </authorList>
    </citation>
    <scope>NUCLEOTIDE SEQUENCE [LARGE SCALE GENOMIC DNA]</scope>
    <source>
        <strain evidence="1 2">NCTC 9693</strain>
    </source>
</reference>
<keyword evidence="2" id="KW-1185">Reference proteome</keyword>
<comment type="caution">
    <text evidence="1">The sequence shown here is derived from an EMBL/GenBank/DDBJ whole genome shotgun (WGS) entry which is preliminary data.</text>
</comment>
<accession>A0ABR4TFI4</accession>
<dbReference type="Proteomes" id="UP000027937">
    <property type="component" value="Unassembled WGS sequence"/>
</dbReference>
<organism evidence="1 2">
    <name type="scientific">Clostridium haemolyticum NCTC 9693</name>
    <dbReference type="NCBI Taxonomy" id="1443114"/>
    <lineage>
        <taxon>Bacteria</taxon>
        <taxon>Bacillati</taxon>
        <taxon>Bacillota</taxon>
        <taxon>Clostridia</taxon>
        <taxon>Eubacteriales</taxon>
        <taxon>Clostridiaceae</taxon>
        <taxon>Clostridium</taxon>
    </lineage>
</organism>
<protein>
    <submittedName>
        <fullName evidence="1">Uncharacterized protein</fullName>
    </submittedName>
</protein>
<dbReference type="EMBL" id="JENX01000044">
    <property type="protein sequence ID" value="KEI17358.1"/>
    <property type="molecule type" value="Genomic_DNA"/>
</dbReference>